<keyword evidence="2" id="KW-1185">Reference proteome</keyword>
<evidence type="ECO:0000313" key="2">
    <source>
        <dbReference type="Proteomes" id="UP000321746"/>
    </source>
</evidence>
<dbReference type="AlphaFoldDB" id="A0A511XPI5"/>
<gene>
    <name evidence="1" type="ORF">AOE01nite_30330</name>
</gene>
<dbReference type="Proteomes" id="UP000321746">
    <property type="component" value="Unassembled WGS sequence"/>
</dbReference>
<sequence length="66" mass="7458">MDYPSSFREPPQKLLHTGASEIESFLDVEITSCAQRLPILINPVFEVGPARKISEQFHLLACQSDR</sequence>
<accession>A0A511XPI5</accession>
<reference evidence="1 2" key="1">
    <citation type="submission" date="2019-07" db="EMBL/GenBank/DDBJ databases">
        <title>Whole genome shotgun sequence of Acetobacter oeni NBRC 105207.</title>
        <authorList>
            <person name="Hosoyama A."/>
            <person name="Uohara A."/>
            <person name="Ohji S."/>
            <person name="Ichikawa N."/>
        </authorList>
    </citation>
    <scope>NUCLEOTIDE SEQUENCE [LARGE SCALE GENOMIC DNA]</scope>
    <source>
        <strain evidence="1 2">NBRC 105207</strain>
    </source>
</reference>
<proteinExistence type="predicted"/>
<evidence type="ECO:0000313" key="1">
    <source>
        <dbReference type="EMBL" id="GEN64809.1"/>
    </source>
</evidence>
<protein>
    <submittedName>
        <fullName evidence="1">Uncharacterized protein</fullName>
    </submittedName>
</protein>
<organism evidence="1 2">
    <name type="scientific">Acetobacter oeni</name>
    <dbReference type="NCBI Taxonomy" id="304077"/>
    <lineage>
        <taxon>Bacteria</taxon>
        <taxon>Pseudomonadati</taxon>
        <taxon>Pseudomonadota</taxon>
        <taxon>Alphaproteobacteria</taxon>
        <taxon>Acetobacterales</taxon>
        <taxon>Acetobacteraceae</taxon>
        <taxon>Acetobacter</taxon>
    </lineage>
</organism>
<dbReference type="EMBL" id="BJYG01000055">
    <property type="protein sequence ID" value="GEN64809.1"/>
    <property type="molecule type" value="Genomic_DNA"/>
</dbReference>
<comment type="caution">
    <text evidence="1">The sequence shown here is derived from an EMBL/GenBank/DDBJ whole genome shotgun (WGS) entry which is preliminary data.</text>
</comment>
<name>A0A511XPI5_9PROT</name>